<dbReference type="Proteomes" id="UP000580797">
    <property type="component" value="Unassembled WGS sequence"/>
</dbReference>
<proteinExistence type="predicted"/>
<accession>A0A7W8TT38</accession>
<name>A0A7W8TT38_9MICC</name>
<comment type="caution">
    <text evidence="2">The sequence shown here is derived from an EMBL/GenBank/DDBJ whole genome shotgun (WGS) entry which is preliminary data.</text>
</comment>
<evidence type="ECO:0000256" key="1">
    <source>
        <dbReference type="SAM" id="MobiDB-lite"/>
    </source>
</evidence>
<feature type="region of interest" description="Disordered" evidence="1">
    <location>
        <begin position="433"/>
        <end position="457"/>
    </location>
</feature>
<protein>
    <submittedName>
        <fullName evidence="2">Uncharacterized protein</fullName>
    </submittedName>
</protein>
<evidence type="ECO:0000313" key="2">
    <source>
        <dbReference type="EMBL" id="MBB5512427.1"/>
    </source>
</evidence>
<dbReference type="AlphaFoldDB" id="A0A7W8TT38"/>
<evidence type="ECO:0000313" key="3">
    <source>
        <dbReference type="Proteomes" id="UP000580797"/>
    </source>
</evidence>
<feature type="compositionally biased region" description="Basic and acidic residues" evidence="1">
    <location>
        <begin position="448"/>
        <end position="457"/>
    </location>
</feature>
<sequence>MSDINVTPPLGYVPDPLTPHRVVIEFDVLARSQAEADYIVNEVLVEELAGEPETIRTDGDRVFGEDFGGDVSSITSWIPVTGTPAATPRQVVIPSPGWESFEESGIPEIVAEMFPPEPHTSNFSLPDGAPDTEGFDEAHEQWRDECLSLAIQASRLPDTLTKLERAERVRDGLIDLIEREQLPVEPVKEDYLVTVAPAYEGEFEDMRFAWDHGQWRTAFTDLARHREHALQGLLAEGGPRTMFLPEKFHREWLPADLIAIQTLRTVVERETAGQGVPLLDRTQREQLEAMLFAADPDVRISDPADPDRGELYAGPASEAHDWIPPGVYDAEGLDGAGEFRVVVGRMPIGEGTTASAAFPPVEHDSATLNEVARIIEQHTEQHDAAAVLRQVNAAVLRTGRTGVTPANFSDATSEVPLTRLERGVLLGDLLADREQHLGSGPEDPESPSTDRHPGRHL</sequence>
<reference evidence="2 3" key="1">
    <citation type="submission" date="2020-08" db="EMBL/GenBank/DDBJ databases">
        <title>Sequencing the genomes of 1000 actinobacteria strains.</title>
        <authorList>
            <person name="Klenk H.-P."/>
        </authorList>
    </citation>
    <scope>NUCLEOTIDE SEQUENCE [LARGE SCALE GENOMIC DNA]</scope>
    <source>
        <strain evidence="2 3">DSM 105783</strain>
    </source>
</reference>
<organism evidence="2 3">
    <name type="scientific">Neomicrococcus aestuarii</name>
    <dbReference type="NCBI Taxonomy" id="556325"/>
    <lineage>
        <taxon>Bacteria</taxon>
        <taxon>Bacillati</taxon>
        <taxon>Actinomycetota</taxon>
        <taxon>Actinomycetes</taxon>
        <taxon>Micrococcales</taxon>
        <taxon>Micrococcaceae</taxon>
        <taxon>Neomicrococcus</taxon>
    </lineage>
</organism>
<gene>
    <name evidence="2" type="ORF">HD598_001114</name>
</gene>
<dbReference type="RefSeq" id="WP_183664388.1">
    <property type="nucleotide sequence ID" value="NZ_BAAARH010000010.1"/>
</dbReference>
<dbReference type="EMBL" id="JACHDR010000001">
    <property type="protein sequence ID" value="MBB5512427.1"/>
    <property type="molecule type" value="Genomic_DNA"/>
</dbReference>